<evidence type="ECO:0000313" key="2">
    <source>
        <dbReference type="EMBL" id="KAJ5203462.1"/>
    </source>
</evidence>
<feature type="region of interest" description="Disordered" evidence="1">
    <location>
        <begin position="1"/>
        <end position="52"/>
    </location>
</feature>
<reference evidence="2" key="2">
    <citation type="journal article" date="2023" name="IMA Fungus">
        <title>Comparative genomic study of the Penicillium genus elucidates a diverse pangenome and 15 lateral gene transfer events.</title>
        <authorList>
            <person name="Petersen C."/>
            <person name="Sorensen T."/>
            <person name="Nielsen M.R."/>
            <person name="Sondergaard T.E."/>
            <person name="Sorensen J.L."/>
            <person name="Fitzpatrick D.A."/>
            <person name="Frisvad J.C."/>
            <person name="Nielsen K.L."/>
        </authorList>
    </citation>
    <scope>NUCLEOTIDE SEQUENCE</scope>
    <source>
        <strain evidence="2">IBT 20477</strain>
    </source>
</reference>
<name>A0A9W9SZ84_9EURO</name>
<sequence>MAGEAQQGDGVGKLPADLLDGFPESPEPTVPDQTAPRLSDAPQENRETRPQTPEFTWATSIAQEPLQLTPLPPVLQRSRVTLRPGTNYNSKHTENWERIEIKRQPGNIMSLQCRPYNFRFEHLEMRELVGNGILLSAVSLGYTAMTDKGYQTPTIPPPQLVNLRRGELFGYTLLPGRNPNNVLPLDISRLRANGQTNLAKMGLIPNCDENNQVPGAAANGELPIIVENFKTLMLGFDKADQLSLKEPGTTVLLGLWYLGMLAAQDDEKFEL</sequence>
<protein>
    <submittedName>
        <fullName evidence="2">Uncharacterized protein</fullName>
    </submittedName>
</protein>
<proteinExistence type="predicted"/>
<dbReference type="EMBL" id="JAPQKQ010000003">
    <property type="protein sequence ID" value="KAJ5203462.1"/>
    <property type="molecule type" value="Genomic_DNA"/>
</dbReference>
<comment type="caution">
    <text evidence="2">The sequence shown here is derived from an EMBL/GenBank/DDBJ whole genome shotgun (WGS) entry which is preliminary data.</text>
</comment>
<evidence type="ECO:0000313" key="3">
    <source>
        <dbReference type="Proteomes" id="UP001150942"/>
    </source>
</evidence>
<organism evidence="2 3">
    <name type="scientific">Penicillium cf. viridicatum</name>
    <dbReference type="NCBI Taxonomy" id="2972119"/>
    <lineage>
        <taxon>Eukaryota</taxon>
        <taxon>Fungi</taxon>
        <taxon>Dikarya</taxon>
        <taxon>Ascomycota</taxon>
        <taxon>Pezizomycotina</taxon>
        <taxon>Eurotiomycetes</taxon>
        <taxon>Eurotiomycetidae</taxon>
        <taxon>Eurotiales</taxon>
        <taxon>Aspergillaceae</taxon>
        <taxon>Penicillium</taxon>
    </lineage>
</organism>
<dbReference type="OrthoDB" id="4367324at2759"/>
<accession>A0A9W9SZ84</accession>
<keyword evidence="3" id="KW-1185">Reference proteome</keyword>
<gene>
    <name evidence="2" type="ORF">N7449_005541</name>
</gene>
<dbReference type="Proteomes" id="UP001150942">
    <property type="component" value="Unassembled WGS sequence"/>
</dbReference>
<reference evidence="2" key="1">
    <citation type="submission" date="2022-11" db="EMBL/GenBank/DDBJ databases">
        <authorList>
            <person name="Petersen C."/>
        </authorList>
    </citation>
    <scope>NUCLEOTIDE SEQUENCE</scope>
    <source>
        <strain evidence="2">IBT 20477</strain>
    </source>
</reference>
<evidence type="ECO:0000256" key="1">
    <source>
        <dbReference type="SAM" id="MobiDB-lite"/>
    </source>
</evidence>
<dbReference type="AlphaFoldDB" id="A0A9W9SZ84"/>